<evidence type="ECO:0000256" key="4">
    <source>
        <dbReference type="ARBA" id="ARBA00022968"/>
    </source>
</evidence>
<keyword evidence="5 8" id="KW-1133">Transmembrane helix</keyword>
<feature type="region of interest" description="Disordered" evidence="7">
    <location>
        <begin position="100"/>
        <end position="119"/>
    </location>
</feature>
<evidence type="ECO:0000259" key="10">
    <source>
        <dbReference type="Pfam" id="PF14416"/>
    </source>
</evidence>
<keyword evidence="6 8" id="KW-0472">Membrane</keyword>
<reference evidence="12" key="1">
    <citation type="submission" date="2025-08" db="UniProtKB">
        <authorList>
            <consortium name="RefSeq"/>
        </authorList>
    </citation>
    <scope>IDENTIFICATION</scope>
    <source>
        <tissue evidence="12">Leaves</tissue>
    </source>
</reference>
<evidence type="ECO:0000256" key="6">
    <source>
        <dbReference type="ARBA" id="ARBA00023136"/>
    </source>
</evidence>
<evidence type="ECO:0000256" key="7">
    <source>
        <dbReference type="SAM" id="MobiDB-lite"/>
    </source>
</evidence>
<dbReference type="OrthoDB" id="630188at2759"/>
<feature type="compositionally biased region" description="Basic and acidic residues" evidence="7">
    <location>
        <begin position="100"/>
        <end position="117"/>
    </location>
</feature>
<feature type="transmembrane region" description="Helical" evidence="8">
    <location>
        <begin position="26"/>
        <end position="47"/>
    </location>
</feature>
<dbReference type="Pfam" id="PF13839">
    <property type="entry name" value="PC-Esterase"/>
    <property type="match status" value="1"/>
</dbReference>
<dbReference type="InterPro" id="IPR025846">
    <property type="entry name" value="TBL_N"/>
</dbReference>
<dbReference type="GO" id="GO:0016020">
    <property type="term" value="C:membrane"/>
    <property type="evidence" value="ECO:0007669"/>
    <property type="project" value="UniProtKB-SubCell"/>
</dbReference>
<keyword evidence="4" id="KW-0735">Signal-anchor</keyword>
<comment type="similarity">
    <text evidence="2">Belongs to the PC-esterase family. TBL subfamily.</text>
</comment>
<name>A0A6P9EI09_JUGRE</name>
<dbReference type="Pfam" id="PF14416">
    <property type="entry name" value="PMR5N"/>
    <property type="match status" value="1"/>
</dbReference>
<dbReference type="InterPro" id="IPR029962">
    <property type="entry name" value="TBL"/>
</dbReference>
<dbReference type="AlphaFoldDB" id="A0A6P9EI09"/>
<gene>
    <name evidence="12" type="primary">LOC108992785</name>
</gene>
<dbReference type="GO" id="GO:0016413">
    <property type="term" value="F:O-acetyltransferase activity"/>
    <property type="evidence" value="ECO:0000318"/>
    <property type="project" value="GO_Central"/>
</dbReference>
<dbReference type="InterPro" id="IPR026057">
    <property type="entry name" value="TBL_C"/>
</dbReference>
<dbReference type="Proteomes" id="UP000235220">
    <property type="component" value="Chromosome 1"/>
</dbReference>
<protein>
    <submittedName>
        <fullName evidence="12">Protein ALTERED XYLOGLUCAN 4-like isoform X1</fullName>
    </submittedName>
</protein>
<dbReference type="GO" id="GO:0005794">
    <property type="term" value="C:Golgi apparatus"/>
    <property type="evidence" value="ECO:0000318"/>
    <property type="project" value="GO_Central"/>
</dbReference>
<comment type="subcellular location">
    <subcellularLocation>
        <location evidence="1">Membrane</location>
        <topology evidence="1">Single-pass membrane protein</topology>
    </subcellularLocation>
</comment>
<dbReference type="RefSeq" id="XP_035543753.1">
    <property type="nucleotide sequence ID" value="XM_035687860.1"/>
</dbReference>
<evidence type="ECO:0000256" key="1">
    <source>
        <dbReference type="ARBA" id="ARBA00004167"/>
    </source>
</evidence>
<accession>A0A6P9EI09</accession>
<keyword evidence="3 8" id="KW-0812">Transmembrane</keyword>
<dbReference type="PANTHER" id="PTHR32285:SF28">
    <property type="entry name" value="XYLOGLUCAN O-ACETYLTRANSFERASE 2"/>
    <property type="match status" value="1"/>
</dbReference>
<dbReference type="KEGG" id="jre:108992785"/>
<evidence type="ECO:0000256" key="3">
    <source>
        <dbReference type="ARBA" id="ARBA00022692"/>
    </source>
</evidence>
<dbReference type="GeneID" id="108992785"/>
<sequence>MKSLSTLFQQKHQYGKRQRCPNIGRLVPFMLPLVFIATIFSTIFLLYSPNPLAIISKEGLDSFFRHEQPQGLDSVPEQLTKEQPQAGLDSVPEQLMQGHDSVEKQFQEHDQHPDQKSKFLNSPFFQEHDQHPDQKSKFLNSPFFQEHDQHPDQKSKFLNSPFFQEHDQHPDQKSKFLNSPFFQEHDQHPDQKSKFLNSPFFQEHDQHPDQKKKDIKCDLFKGHWVRESREHLYTNSSCATIPESKNCFKHGRKDRHFLNWRWKPDECELPRMDAKTFLQMVQQKKMAFIGDSVARNHFESLLCLLSQEEIPKDVYKDSEDRFRTWYFPRHDFTLMVLWSKFLVAGEERMINGTGSGAFDVQMDKVDINWAKYLPDIDYAIISAGHWFFRLLYLHEGENITGCVYCNEPNVTGQNVDFALRMAIRAAFNYINECKNCSAHLVTLLRTFAPAHFANGFWNTGGNCNRTAPFGEKEIDLGSSFDWQVRNVQVEEYERAKKVGEKQGKRFGVVDVTRAMLMRPDGHPGEHWNKWKEGYNDCVHWCIPGPVDTWSELFMAVLRKEAGLT</sequence>
<dbReference type="PANTHER" id="PTHR32285">
    <property type="entry name" value="PROTEIN TRICHOME BIREFRINGENCE-LIKE 9-RELATED"/>
    <property type="match status" value="1"/>
</dbReference>
<feature type="domain" description="Trichome birefringence-like C-terminal" evidence="9">
    <location>
        <begin position="269"/>
        <end position="555"/>
    </location>
</feature>
<organism evidence="11 12">
    <name type="scientific">Juglans regia</name>
    <name type="common">English walnut</name>
    <dbReference type="NCBI Taxonomy" id="51240"/>
    <lineage>
        <taxon>Eukaryota</taxon>
        <taxon>Viridiplantae</taxon>
        <taxon>Streptophyta</taxon>
        <taxon>Embryophyta</taxon>
        <taxon>Tracheophyta</taxon>
        <taxon>Spermatophyta</taxon>
        <taxon>Magnoliopsida</taxon>
        <taxon>eudicotyledons</taxon>
        <taxon>Gunneridae</taxon>
        <taxon>Pentapetalae</taxon>
        <taxon>rosids</taxon>
        <taxon>fabids</taxon>
        <taxon>Fagales</taxon>
        <taxon>Juglandaceae</taxon>
        <taxon>Juglans</taxon>
    </lineage>
</organism>
<evidence type="ECO:0000313" key="11">
    <source>
        <dbReference type="Proteomes" id="UP000235220"/>
    </source>
</evidence>
<evidence type="ECO:0000256" key="5">
    <source>
        <dbReference type="ARBA" id="ARBA00022989"/>
    </source>
</evidence>
<dbReference type="InParanoid" id="A0A6P9EI09"/>
<evidence type="ECO:0000256" key="2">
    <source>
        <dbReference type="ARBA" id="ARBA00007727"/>
    </source>
</evidence>
<evidence type="ECO:0000313" key="12">
    <source>
        <dbReference type="RefSeq" id="XP_035543753.1"/>
    </source>
</evidence>
<evidence type="ECO:0000256" key="8">
    <source>
        <dbReference type="SAM" id="Phobius"/>
    </source>
</evidence>
<feature type="domain" description="Trichome birefringence-like N-terminal" evidence="10">
    <location>
        <begin position="216"/>
        <end position="268"/>
    </location>
</feature>
<keyword evidence="11" id="KW-1185">Reference proteome</keyword>
<evidence type="ECO:0000259" key="9">
    <source>
        <dbReference type="Pfam" id="PF13839"/>
    </source>
</evidence>
<dbReference type="FunCoup" id="A0A6P9EI09">
    <property type="interactions" value="7"/>
</dbReference>
<proteinExistence type="inferred from homology"/>